<dbReference type="Gene3D" id="1.10.287.130">
    <property type="match status" value="1"/>
</dbReference>
<dbReference type="FunFam" id="1.10.287.130:FF:000002">
    <property type="entry name" value="Two-component osmosensing histidine kinase"/>
    <property type="match status" value="1"/>
</dbReference>
<dbReference type="SMART" id="SM00387">
    <property type="entry name" value="HATPase_c"/>
    <property type="match status" value="1"/>
</dbReference>
<keyword evidence="11" id="KW-1133">Transmembrane helix</keyword>
<dbReference type="CDD" id="cd00082">
    <property type="entry name" value="HisKA"/>
    <property type="match status" value="1"/>
</dbReference>
<dbReference type="Pfam" id="PF00072">
    <property type="entry name" value="Response_reg"/>
    <property type="match status" value="1"/>
</dbReference>
<gene>
    <name evidence="16" type="ORF">LRAMOSA10872</name>
</gene>
<proteinExistence type="predicted"/>
<dbReference type="GO" id="GO:0000155">
    <property type="term" value="F:phosphorelay sensor kinase activity"/>
    <property type="evidence" value="ECO:0007669"/>
    <property type="project" value="InterPro"/>
</dbReference>
<dbReference type="PROSITE" id="PS50109">
    <property type="entry name" value="HIS_KIN"/>
    <property type="match status" value="1"/>
</dbReference>
<keyword evidence="10" id="KW-0175">Coiled coil</keyword>
<dbReference type="GO" id="GO:0005524">
    <property type="term" value="F:ATP binding"/>
    <property type="evidence" value="ECO:0007669"/>
    <property type="project" value="UniProtKB-KW"/>
</dbReference>
<dbReference type="SUPFAM" id="SSF53822">
    <property type="entry name" value="Periplasmic binding protein-like I"/>
    <property type="match status" value="1"/>
</dbReference>
<keyword evidence="11" id="KW-0812">Transmembrane</keyword>
<evidence type="ECO:0000259" key="13">
    <source>
        <dbReference type="PROSITE" id="PS50011"/>
    </source>
</evidence>
<dbReference type="Gene3D" id="3.30.565.10">
    <property type="entry name" value="Histidine kinase-like ATPase, C-terminal domain"/>
    <property type="match status" value="1"/>
</dbReference>
<dbReference type="SUPFAM" id="SSF47384">
    <property type="entry name" value="Homodimeric domain of signal transducing histidine kinase"/>
    <property type="match status" value="1"/>
</dbReference>
<dbReference type="InterPro" id="IPR004358">
    <property type="entry name" value="Sig_transdc_His_kin-like_C"/>
</dbReference>
<dbReference type="InterPro" id="IPR001789">
    <property type="entry name" value="Sig_transdc_resp-reg_receiver"/>
</dbReference>
<evidence type="ECO:0000256" key="11">
    <source>
        <dbReference type="SAM" id="Phobius"/>
    </source>
</evidence>
<dbReference type="PANTHER" id="PTHR45339:SF5">
    <property type="entry name" value="HISTIDINE KINASE"/>
    <property type="match status" value="1"/>
</dbReference>
<feature type="modified residue" description="4-aspartylphosphate" evidence="9">
    <location>
        <position position="1739"/>
    </location>
</feature>
<evidence type="ECO:0000256" key="4">
    <source>
        <dbReference type="ARBA" id="ARBA00022679"/>
    </source>
</evidence>
<dbReference type="InterPro" id="IPR036890">
    <property type="entry name" value="HATPase_C_sf"/>
</dbReference>
<dbReference type="CDD" id="cd16922">
    <property type="entry name" value="HATPase_EvgS-ArcB-TorS-like"/>
    <property type="match status" value="1"/>
</dbReference>
<dbReference type="InterPro" id="IPR001245">
    <property type="entry name" value="Ser-Thr/Tyr_kinase_cat_dom"/>
</dbReference>
<evidence type="ECO:0000256" key="10">
    <source>
        <dbReference type="SAM" id="Coils"/>
    </source>
</evidence>
<keyword evidence="12" id="KW-0732">Signal</keyword>
<feature type="domain" description="Response regulatory" evidence="15">
    <location>
        <begin position="1685"/>
        <end position="1809"/>
    </location>
</feature>
<reference evidence="16" key="1">
    <citation type="journal article" date="2014" name="Genome Announc.">
        <title>De novo whole-genome sequence and genome annotation of Lichtheimia ramosa.</title>
        <authorList>
            <person name="Linde J."/>
            <person name="Schwartze V."/>
            <person name="Binder U."/>
            <person name="Lass-Florl C."/>
            <person name="Voigt K."/>
            <person name="Horn F."/>
        </authorList>
    </citation>
    <scope>NUCLEOTIDE SEQUENCE</scope>
    <source>
        <strain evidence="16">JMRC FSU:6197</strain>
    </source>
</reference>
<dbReference type="EC" id="2.7.13.3" evidence="2"/>
<evidence type="ECO:0000259" key="15">
    <source>
        <dbReference type="PROSITE" id="PS50110"/>
    </source>
</evidence>
<feature type="coiled-coil region" evidence="10">
    <location>
        <begin position="1195"/>
        <end position="1243"/>
    </location>
</feature>
<dbReference type="SUPFAM" id="SSF57184">
    <property type="entry name" value="Growth factor receptor domain"/>
    <property type="match status" value="1"/>
</dbReference>
<feature type="signal peptide" evidence="12">
    <location>
        <begin position="1"/>
        <end position="20"/>
    </location>
</feature>
<evidence type="ECO:0000256" key="5">
    <source>
        <dbReference type="ARBA" id="ARBA00022741"/>
    </source>
</evidence>
<keyword evidence="5" id="KW-0547">Nucleotide-binding</keyword>
<dbReference type="SUPFAM" id="SSF56112">
    <property type="entry name" value="Protein kinase-like (PK-like)"/>
    <property type="match status" value="1"/>
</dbReference>
<dbReference type="SUPFAM" id="SSF55874">
    <property type="entry name" value="ATPase domain of HSP90 chaperone/DNA topoisomerase II/histidine kinase"/>
    <property type="match status" value="1"/>
</dbReference>
<name>A0A077WS84_9FUNG</name>
<accession>A0A077WS84</accession>
<dbReference type="SMART" id="SM00388">
    <property type="entry name" value="HisKA"/>
    <property type="match status" value="1"/>
</dbReference>
<dbReference type="Pfam" id="PF02518">
    <property type="entry name" value="HATPase_c"/>
    <property type="match status" value="1"/>
</dbReference>
<dbReference type="InterPro" id="IPR036097">
    <property type="entry name" value="HisK_dim/P_sf"/>
</dbReference>
<evidence type="ECO:0000256" key="9">
    <source>
        <dbReference type="PROSITE-ProRule" id="PRU00169"/>
    </source>
</evidence>
<feature type="domain" description="Protein kinase" evidence="13">
    <location>
        <begin position="887"/>
        <end position="1193"/>
    </location>
</feature>
<keyword evidence="3 9" id="KW-0597">Phosphoprotein</keyword>
<feature type="transmembrane region" description="Helical" evidence="11">
    <location>
        <begin position="751"/>
        <end position="773"/>
    </location>
</feature>
<evidence type="ECO:0000256" key="1">
    <source>
        <dbReference type="ARBA" id="ARBA00000085"/>
    </source>
</evidence>
<dbReference type="Pfam" id="PF07699">
    <property type="entry name" value="Ephrin_rec_like"/>
    <property type="match status" value="1"/>
</dbReference>
<dbReference type="SUPFAM" id="SSF52172">
    <property type="entry name" value="CheY-like"/>
    <property type="match status" value="1"/>
</dbReference>
<keyword evidence="7" id="KW-0067">ATP-binding</keyword>
<dbReference type="InterPro" id="IPR003594">
    <property type="entry name" value="HATPase_dom"/>
</dbReference>
<keyword evidence="11" id="KW-0472">Membrane</keyword>
<feature type="domain" description="Histidine kinase" evidence="14">
    <location>
        <begin position="1257"/>
        <end position="1488"/>
    </location>
</feature>
<protein>
    <recommendedName>
        <fullName evidence="2">histidine kinase</fullName>
        <ecNumber evidence="2">2.7.13.3</ecNumber>
    </recommendedName>
</protein>
<dbReference type="InterPro" id="IPR025997">
    <property type="entry name" value="SBP_2_dom"/>
</dbReference>
<dbReference type="Gene3D" id="3.40.50.2300">
    <property type="match status" value="3"/>
</dbReference>
<dbReference type="EMBL" id="LK023333">
    <property type="protein sequence ID" value="CDS09512.1"/>
    <property type="molecule type" value="Genomic_DNA"/>
</dbReference>
<dbReference type="CDD" id="cd17546">
    <property type="entry name" value="REC_hyHK_CKI1_RcsC-like"/>
    <property type="match status" value="1"/>
</dbReference>
<keyword evidence="4" id="KW-0808">Transferase</keyword>
<organism evidence="16">
    <name type="scientific">Lichtheimia ramosa</name>
    <dbReference type="NCBI Taxonomy" id="688394"/>
    <lineage>
        <taxon>Eukaryota</taxon>
        <taxon>Fungi</taxon>
        <taxon>Fungi incertae sedis</taxon>
        <taxon>Mucoromycota</taxon>
        <taxon>Mucoromycotina</taxon>
        <taxon>Mucoromycetes</taxon>
        <taxon>Mucorales</taxon>
        <taxon>Lichtheimiaceae</taxon>
        <taxon>Lichtheimia</taxon>
    </lineage>
</organism>
<dbReference type="Pfam" id="PF00512">
    <property type="entry name" value="HisKA"/>
    <property type="match status" value="1"/>
</dbReference>
<dbReference type="SMART" id="SM00448">
    <property type="entry name" value="REC"/>
    <property type="match status" value="1"/>
</dbReference>
<comment type="catalytic activity">
    <reaction evidence="1">
        <text>ATP + protein L-histidine = ADP + protein N-phospho-L-histidine.</text>
        <dbReference type="EC" id="2.7.13.3"/>
    </reaction>
</comment>
<dbReference type="OrthoDB" id="60033at2759"/>
<dbReference type="PANTHER" id="PTHR45339">
    <property type="entry name" value="HYBRID SIGNAL TRANSDUCTION HISTIDINE KINASE J"/>
    <property type="match status" value="1"/>
</dbReference>
<feature type="chain" id="PRO_5001726382" description="histidine kinase" evidence="12">
    <location>
        <begin position="21"/>
        <end position="1815"/>
    </location>
</feature>
<dbReference type="InterPro" id="IPR000719">
    <property type="entry name" value="Prot_kinase_dom"/>
</dbReference>
<dbReference type="InterPro" id="IPR011006">
    <property type="entry name" value="CheY-like_superfamily"/>
</dbReference>
<dbReference type="InterPro" id="IPR003661">
    <property type="entry name" value="HisK_dim/P_dom"/>
</dbReference>
<dbReference type="InterPro" id="IPR009030">
    <property type="entry name" value="Growth_fac_rcpt_cys_sf"/>
</dbReference>
<dbReference type="Gene3D" id="2.10.50.10">
    <property type="entry name" value="Tumor Necrosis Factor Receptor, subunit A, domain 2"/>
    <property type="match status" value="1"/>
</dbReference>
<dbReference type="InterPro" id="IPR011641">
    <property type="entry name" value="Tyr-kin_ephrin_A/B_rcpt-like"/>
</dbReference>
<dbReference type="FunFam" id="3.30.565.10:FF:000010">
    <property type="entry name" value="Sensor histidine kinase RcsC"/>
    <property type="match status" value="1"/>
</dbReference>
<dbReference type="SMART" id="SM01411">
    <property type="entry name" value="Ephrin_rec_like"/>
    <property type="match status" value="1"/>
</dbReference>
<dbReference type="InterPro" id="IPR011009">
    <property type="entry name" value="Kinase-like_dom_sf"/>
</dbReference>
<evidence type="ECO:0000256" key="7">
    <source>
        <dbReference type="ARBA" id="ARBA00022840"/>
    </source>
</evidence>
<feature type="transmembrane region" description="Helical" evidence="11">
    <location>
        <begin position="619"/>
        <end position="638"/>
    </location>
</feature>
<evidence type="ECO:0000259" key="14">
    <source>
        <dbReference type="PROSITE" id="PS50109"/>
    </source>
</evidence>
<evidence type="ECO:0000256" key="2">
    <source>
        <dbReference type="ARBA" id="ARBA00012438"/>
    </source>
</evidence>
<dbReference type="Pfam" id="PF07714">
    <property type="entry name" value="PK_Tyr_Ser-Thr"/>
    <property type="match status" value="1"/>
</dbReference>
<keyword evidence="6" id="KW-0418">Kinase</keyword>
<dbReference type="InterPro" id="IPR005467">
    <property type="entry name" value="His_kinase_dom"/>
</dbReference>
<evidence type="ECO:0000256" key="8">
    <source>
        <dbReference type="ARBA" id="ARBA00023012"/>
    </source>
</evidence>
<evidence type="ECO:0000256" key="12">
    <source>
        <dbReference type="SAM" id="SignalP"/>
    </source>
</evidence>
<evidence type="ECO:0000256" key="3">
    <source>
        <dbReference type="ARBA" id="ARBA00022553"/>
    </source>
</evidence>
<evidence type="ECO:0000256" key="6">
    <source>
        <dbReference type="ARBA" id="ARBA00022777"/>
    </source>
</evidence>
<dbReference type="PROSITE" id="PS50110">
    <property type="entry name" value="RESPONSE_REGULATORY"/>
    <property type="match status" value="1"/>
</dbReference>
<dbReference type="PRINTS" id="PR00344">
    <property type="entry name" value="BCTRLSENSOR"/>
</dbReference>
<dbReference type="Pfam" id="PF13407">
    <property type="entry name" value="Peripla_BP_4"/>
    <property type="match status" value="1"/>
</dbReference>
<dbReference type="Gene3D" id="1.10.510.10">
    <property type="entry name" value="Transferase(Phosphotransferase) domain 1"/>
    <property type="match status" value="1"/>
</dbReference>
<sequence length="1815" mass="204312">MSPSFLIFLFVLVLSHLVLSNNATFDDGMISIPWVDTGIPASSNLALDNKHERHERQPDIPLCNNKHDAIPGRRPRIAVISHDSAMASFFHQPEQGARDAAAITDIHVEWNRHLVNTGSKMTKDIETAVDNRVDGIILTIPNDQVFEATQYALEHDIPVLVFNTGLDYAKRLGLTRVLQDDQEAATMLGQELRQRGYERPLVIQLGDLDNTTFYHRFDSLQNVLDHQAVLLPLHDYNNTAQPLIQVRDTFLSNGTFDSIVSLGGSIGVDIVAGAVLDLLESHSLERIAAAFFDVGGSNMTRLFTEHQDTIGISQLPYYQTALPVFYMYLRIMTGHDVFINETIKTGPNLITNETLPYIMDNEQTTLVPLNDRTAYVGAVVPNSRGATYGNSLMAGAGDLARKLNWTIFNQDMGDYLGHPHRLRQELASFAKQGVNGIILQSSDPSVVNYGASITNASELPLAHVGTFLEPIRLSKPMESFIAVDKEKLASSVAQVMIEDKVMSPVCLSERTINKESDFCHYFYDQFQQQRPTPNLDSNNVVHIINISTPETMDIEFERVLATLHSRQYVADAYVTFSEYAFQMINNRVIKGYMSNTTRLYTSADLYDQVQAFLQGRIKAMWSMNLFSMGFLSSLDILFGKTIHHQPWRFTNVSAPRITSICPPGQFYRTLSKSLYCLDKANHTQTSLQCHPCPVNTYNNQADQPSCTECPYGTFALPGSIACVLCSSDRAGRKNPNCLQYTADKDAARKRLLMGVLIPISIIAFAGIVTAVAWTCRKRMRKQSRLYDQDWMLSYQDLVAPHPTTVFATPPVRSCSAEDIFATSNNNNNNNNTFESRPAMLQQRGSQRRSTISRMDTPITAIPRHHHLTAANTNSVSDPDLIMQKEMLSLARPKSQCDESSCHKTQKLMTYTVGSHRNLPVLIKPLGFKRLRVYDDVRKEVALMKEARHANLVELVGLCVEPHRTLIVEEYCSKGSLADVLDDADIDLSWIFRFSLINDLIQGMDFLYNSKFQYHGCLTSHSCMITGKWELKITDYGLVRTRISTLDPLTLSSLRKNYLPLQDSSNTVQPRIVDSYEKLLWLAPETVTILPFDACVAMPTKRSDVYSVGIIMNEIVSREKPFKEYQEQKMSYKAIFRLISSEDLKPRFAQDVDQDGYAVSKINKIIEECLDRDPSMRPSFSSLKQRIKAFDPYGGLDNLEKYANDMEELVRERTANLQQRTIELEEEKARTQTLLKDLKVAKEAAETAAASKQSFLANMSHEIRTPMNAVIGMSRILMESDLPSDLYECAETIESSGNHLMSLINDILDYSKIESGNLSLEQNPLDLTFAIESAMKLVSDNFLAKGVLLWYEVEKELPVQVYGDLVRLRQILLNILSNAFKFTASGYVSVRVCRDPDQAAATSKKKGDEEWISYLFSIEDTGIGIPMDKADKLFESFSQVDVSTTRRFGGTGLGLTISRQLARMMDGDMWFESIVDEGSTFFFRVMMQKQPETLTFAEQYKLKALETRIALVIAQDQTLQTAWQRILNSLGMIDTRCFTFEQAMDIFKDENNAPTLLLIDVDLEIIDPLGPQPITSDIALDALQRWFPYPVSTLPAVCIRDRRSHSTENGSHHRHPLNATVARSAVLYKPFKNSSLIHALRDQLGKVSANNDTTAVTEQQQKQPLLHPHTLQESQRPLSECLVHVKTLLVDDNPINRKVVARMLSKLNVVPLVAQNGREAYDLVINSATQGQPIDLILMDVWMPELNGLEATRMIRETPDTLIGKQPYIIAMTACVMPGDREQCFDAGMNAYISKPIQKDELEATIHTFTQITPIS</sequence>
<evidence type="ECO:0000313" key="16">
    <source>
        <dbReference type="EMBL" id="CDS09512.1"/>
    </source>
</evidence>
<dbReference type="PROSITE" id="PS50011">
    <property type="entry name" value="PROTEIN_KINASE_DOM"/>
    <property type="match status" value="1"/>
</dbReference>
<dbReference type="InterPro" id="IPR028082">
    <property type="entry name" value="Peripla_BP_I"/>
</dbReference>
<keyword evidence="8" id="KW-0902">Two-component regulatory system</keyword>